<dbReference type="GO" id="GO:0016846">
    <property type="term" value="F:carbon-sulfur lyase activity"/>
    <property type="evidence" value="ECO:0007669"/>
    <property type="project" value="InterPro"/>
</dbReference>
<dbReference type="Proteomes" id="UP000237466">
    <property type="component" value="Unassembled WGS sequence"/>
</dbReference>
<comment type="similarity">
    <text evidence="1">Belongs to the Gfa family.</text>
</comment>
<evidence type="ECO:0000313" key="6">
    <source>
        <dbReference type="Proteomes" id="UP000237466"/>
    </source>
</evidence>
<dbReference type="PROSITE" id="PS51891">
    <property type="entry name" value="CENP_V_GFA"/>
    <property type="match status" value="1"/>
</dbReference>
<proteinExistence type="inferred from homology"/>
<dbReference type="AlphaFoldDB" id="A0A1W6M9D6"/>
<protein>
    <submittedName>
        <fullName evidence="5">Uncharacterized protein</fullName>
    </submittedName>
</protein>
<gene>
    <name evidence="5" type="ORF">CRN52_21305</name>
</gene>
<dbReference type="InterPro" id="IPR006913">
    <property type="entry name" value="CENP-V/GFA"/>
</dbReference>
<dbReference type="InterPro" id="IPR011057">
    <property type="entry name" value="Mss4-like_sf"/>
</dbReference>
<organism evidence="5 6">
    <name type="scientific">Vibrio vulnificus</name>
    <dbReference type="NCBI Taxonomy" id="672"/>
    <lineage>
        <taxon>Bacteria</taxon>
        <taxon>Pseudomonadati</taxon>
        <taxon>Pseudomonadota</taxon>
        <taxon>Gammaproteobacteria</taxon>
        <taxon>Vibrionales</taxon>
        <taxon>Vibrionaceae</taxon>
        <taxon>Vibrio</taxon>
    </lineage>
</organism>
<dbReference type="GO" id="GO:0046872">
    <property type="term" value="F:metal ion binding"/>
    <property type="evidence" value="ECO:0007669"/>
    <property type="project" value="UniProtKB-KW"/>
</dbReference>
<dbReference type="KEGG" id="vvl:VV93_v1c34250"/>
<dbReference type="Gene3D" id="3.90.1590.10">
    <property type="entry name" value="glutathione-dependent formaldehyde- activating enzyme (gfa)"/>
    <property type="match status" value="1"/>
</dbReference>
<reference evidence="5 6" key="1">
    <citation type="journal article" date="2018" name="Front. Microbiol.">
        <title>Phylogeny of Vibrio vulnificus from the Analysis of the Core-Genome: Implications for Intra-Species Taxonomy.</title>
        <authorList>
            <person name="Roig F.J."/>
            <person name="Gonzalez-Candelas F."/>
            <person name="Sanjuan E."/>
            <person name="Fouz B."/>
            <person name="Feil E.J."/>
            <person name="Llorens C."/>
            <person name="Baker-Austin C."/>
            <person name="Oliver J.D."/>
            <person name="Danin-Poleg Y."/>
            <person name="Gibas C.J."/>
            <person name="Kashi Y."/>
            <person name="Gulig P.A."/>
            <person name="Morrison S.S."/>
            <person name="Amaro C."/>
        </authorList>
    </citation>
    <scope>NUCLEOTIDE SEQUENCE [LARGE SCALE GENOMIC DNA]</scope>
    <source>
        <strain evidence="5 6">CECT4608</strain>
    </source>
</reference>
<accession>A0A1W6M9D6</accession>
<name>A0A1W6M9D6_VIBVL</name>
<keyword evidence="3" id="KW-0862">Zinc</keyword>
<evidence type="ECO:0000256" key="1">
    <source>
        <dbReference type="ARBA" id="ARBA00005495"/>
    </source>
</evidence>
<evidence type="ECO:0000313" key="5">
    <source>
        <dbReference type="EMBL" id="POB43109.1"/>
    </source>
</evidence>
<dbReference type="Pfam" id="PF04828">
    <property type="entry name" value="GFA"/>
    <property type="match status" value="1"/>
</dbReference>
<dbReference type="RefSeq" id="WP_040110588.1">
    <property type="nucleotide sequence ID" value="NZ_AP026553.1"/>
</dbReference>
<dbReference type="PANTHER" id="PTHR33337:SF40">
    <property type="entry name" value="CENP-V_GFA DOMAIN-CONTAINING PROTEIN-RELATED"/>
    <property type="match status" value="1"/>
</dbReference>
<comment type="caution">
    <text evidence="5">The sequence shown here is derived from an EMBL/GenBank/DDBJ whole genome shotgun (WGS) entry which is preliminary data.</text>
</comment>
<evidence type="ECO:0000256" key="2">
    <source>
        <dbReference type="ARBA" id="ARBA00022723"/>
    </source>
</evidence>
<keyword evidence="4" id="KW-0456">Lyase</keyword>
<sequence length="130" mass="14583">MADNKVRTCECQCGLVKVHCRGEPVKTSICHSFECQKRFGSFYGVHARFMTEQIQVEGDVVSFSRLASNGHEISYHFCPACSTTMLLLFSAAPAAVVVPTARFREQSFFSELAGTYFNQQQRLTLMKNGK</sequence>
<evidence type="ECO:0000256" key="4">
    <source>
        <dbReference type="ARBA" id="ARBA00023239"/>
    </source>
</evidence>
<keyword evidence="2" id="KW-0479">Metal-binding</keyword>
<dbReference type="EMBL" id="PDGH01000135">
    <property type="protein sequence ID" value="POB43109.1"/>
    <property type="molecule type" value="Genomic_DNA"/>
</dbReference>
<evidence type="ECO:0000256" key="3">
    <source>
        <dbReference type="ARBA" id="ARBA00022833"/>
    </source>
</evidence>
<dbReference type="PANTHER" id="PTHR33337">
    <property type="entry name" value="GFA DOMAIN-CONTAINING PROTEIN"/>
    <property type="match status" value="1"/>
</dbReference>
<dbReference type="SUPFAM" id="SSF51316">
    <property type="entry name" value="Mss4-like"/>
    <property type="match status" value="1"/>
</dbReference>